<dbReference type="Gene3D" id="3.10.105.10">
    <property type="entry name" value="Dipeptide-binding Protein, Domain 3"/>
    <property type="match status" value="1"/>
</dbReference>
<feature type="signal peptide" evidence="5">
    <location>
        <begin position="1"/>
        <end position="25"/>
    </location>
</feature>
<feature type="chain" id="PRO_5046594432" evidence="5">
    <location>
        <begin position="26"/>
        <end position="525"/>
    </location>
</feature>
<keyword evidence="8" id="KW-1185">Reference proteome</keyword>
<protein>
    <submittedName>
        <fullName evidence="7">ABC transporter substrate-binding protein</fullName>
    </submittedName>
</protein>
<evidence type="ECO:0000256" key="4">
    <source>
        <dbReference type="ARBA" id="ARBA00022729"/>
    </source>
</evidence>
<proteinExistence type="inferred from homology"/>
<dbReference type="Pfam" id="PF00496">
    <property type="entry name" value="SBP_bac_5"/>
    <property type="match status" value="1"/>
</dbReference>
<gene>
    <name evidence="7" type="ORF">ACFFJ2_00200</name>
</gene>
<dbReference type="PANTHER" id="PTHR30290">
    <property type="entry name" value="PERIPLASMIC BINDING COMPONENT OF ABC TRANSPORTER"/>
    <property type="match status" value="1"/>
</dbReference>
<dbReference type="PIRSF" id="PIRSF002741">
    <property type="entry name" value="MppA"/>
    <property type="match status" value="1"/>
</dbReference>
<feature type="domain" description="Solute-binding protein family 5" evidence="6">
    <location>
        <begin position="72"/>
        <end position="438"/>
    </location>
</feature>
<dbReference type="Gene3D" id="3.90.76.10">
    <property type="entry name" value="Dipeptide-binding Protein, Domain 1"/>
    <property type="match status" value="1"/>
</dbReference>
<sequence length="525" mass="58930">MKRILPFALVAALASPGATSTAAQAQEDRISLVVNAVQIFGTVDPAKVNDYTEYMAIVNLYDALTTVDPQGNVVPQLAESWQISEDSKTYTFTLKEGATFQDGSPVEAKDVVWSLRRLLALNEGPSYLFSGLVEPESIKALDARTVEITLNRVYAPFISVTPLILVVNSDLVAAQDDGEWGENYLAENPAGAGPYRLTAWTRGAQMTMERYEDYHMGWPKERPIDELRFVVTRDEATVKALATKGELGMSSQYQSNETYEAIEKLENYKIIAADTATAFYIKLNNQVPPTDDVHIRRAIAYAIDYETVRDVIYPGGVLKGPLAPVFADAHLDSLPEPEFNLEKAREEVAKSKYAGEEPIKLTHAYVAKTAFEEEIGLLLKSTLETIGFEVELQPEPWNRITELASAVETTPDSTQVFYGPTYPSPDSVFYVQYHSKAKGTWSSMEWVMDPQIDALIDASREETDPEARNAIYKEIQQKLHDRQSDVFLLTQKKRFAASQCLQGYAWVPMQSWDTDFSRFWWDCEN</sequence>
<organism evidence="7 8">
    <name type="scientific">Chelativorans intermedius</name>
    <dbReference type="NCBI Taxonomy" id="515947"/>
    <lineage>
        <taxon>Bacteria</taxon>
        <taxon>Pseudomonadati</taxon>
        <taxon>Pseudomonadota</taxon>
        <taxon>Alphaproteobacteria</taxon>
        <taxon>Hyphomicrobiales</taxon>
        <taxon>Phyllobacteriaceae</taxon>
        <taxon>Chelativorans</taxon>
    </lineage>
</organism>
<comment type="similarity">
    <text evidence="2">Belongs to the bacterial solute-binding protein 5 family.</text>
</comment>
<keyword evidence="3" id="KW-0813">Transport</keyword>
<dbReference type="InterPro" id="IPR030678">
    <property type="entry name" value="Peptide/Ni-bd"/>
</dbReference>
<dbReference type="EMBL" id="JBHLXD010000001">
    <property type="protein sequence ID" value="MFC0206816.1"/>
    <property type="molecule type" value="Genomic_DNA"/>
</dbReference>
<evidence type="ECO:0000259" key="6">
    <source>
        <dbReference type="Pfam" id="PF00496"/>
    </source>
</evidence>
<reference evidence="7 8" key="1">
    <citation type="submission" date="2024-09" db="EMBL/GenBank/DDBJ databases">
        <authorList>
            <person name="Sun Q."/>
            <person name="Mori K."/>
        </authorList>
    </citation>
    <scope>NUCLEOTIDE SEQUENCE [LARGE SCALE GENOMIC DNA]</scope>
    <source>
        <strain evidence="7 8">CCM 8543</strain>
    </source>
</reference>
<dbReference type="CDD" id="cd08512">
    <property type="entry name" value="PBP2_NikA_DppA_OppA_like_7"/>
    <property type="match status" value="1"/>
</dbReference>
<evidence type="ECO:0000256" key="5">
    <source>
        <dbReference type="SAM" id="SignalP"/>
    </source>
</evidence>
<name>A0ABV6D2D8_9HYPH</name>
<dbReference type="InterPro" id="IPR000914">
    <property type="entry name" value="SBP_5_dom"/>
</dbReference>
<evidence type="ECO:0000256" key="1">
    <source>
        <dbReference type="ARBA" id="ARBA00004418"/>
    </source>
</evidence>
<evidence type="ECO:0000256" key="2">
    <source>
        <dbReference type="ARBA" id="ARBA00005695"/>
    </source>
</evidence>
<dbReference type="Proteomes" id="UP001589755">
    <property type="component" value="Unassembled WGS sequence"/>
</dbReference>
<dbReference type="RefSeq" id="WP_261519003.1">
    <property type="nucleotide sequence ID" value="NZ_JAODNW010000002.1"/>
</dbReference>
<comment type="caution">
    <text evidence="7">The sequence shown here is derived from an EMBL/GenBank/DDBJ whole genome shotgun (WGS) entry which is preliminary data.</text>
</comment>
<accession>A0ABV6D2D8</accession>
<dbReference type="SUPFAM" id="SSF53850">
    <property type="entry name" value="Periplasmic binding protein-like II"/>
    <property type="match status" value="1"/>
</dbReference>
<dbReference type="Gene3D" id="3.40.190.10">
    <property type="entry name" value="Periplasmic binding protein-like II"/>
    <property type="match status" value="1"/>
</dbReference>
<comment type="subcellular location">
    <subcellularLocation>
        <location evidence="1">Periplasm</location>
    </subcellularLocation>
</comment>
<keyword evidence="4 5" id="KW-0732">Signal</keyword>
<evidence type="ECO:0000313" key="8">
    <source>
        <dbReference type="Proteomes" id="UP001589755"/>
    </source>
</evidence>
<dbReference type="PANTHER" id="PTHR30290:SF10">
    <property type="entry name" value="PERIPLASMIC OLIGOPEPTIDE-BINDING PROTEIN-RELATED"/>
    <property type="match status" value="1"/>
</dbReference>
<dbReference type="InterPro" id="IPR039424">
    <property type="entry name" value="SBP_5"/>
</dbReference>
<evidence type="ECO:0000256" key="3">
    <source>
        <dbReference type="ARBA" id="ARBA00022448"/>
    </source>
</evidence>
<evidence type="ECO:0000313" key="7">
    <source>
        <dbReference type="EMBL" id="MFC0206816.1"/>
    </source>
</evidence>